<dbReference type="Proteomes" id="UP000182427">
    <property type="component" value="Chromosome I"/>
</dbReference>
<accession>A0A1G7GIB1</accession>
<dbReference type="PANTHER" id="PTHR12815">
    <property type="entry name" value="SORTING AND ASSEMBLY MACHINERY SAMM50 PROTEIN FAMILY MEMBER"/>
    <property type="match status" value="1"/>
</dbReference>
<dbReference type="Gene3D" id="2.40.160.50">
    <property type="entry name" value="membrane protein fhac: a member of the omp85/tpsb transporter family"/>
    <property type="match status" value="1"/>
</dbReference>
<evidence type="ECO:0000256" key="3">
    <source>
        <dbReference type="ARBA" id="ARBA00022692"/>
    </source>
</evidence>
<feature type="chain" id="PRO_5009241112" evidence="6">
    <location>
        <begin position="35"/>
        <end position="1140"/>
    </location>
</feature>
<dbReference type="Gene3D" id="3.10.20.310">
    <property type="entry name" value="membrane protein fhac"/>
    <property type="match status" value="7"/>
</dbReference>
<keyword evidence="2" id="KW-1134">Transmembrane beta strand</keyword>
<evidence type="ECO:0000256" key="6">
    <source>
        <dbReference type="SAM" id="SignalP"/>
    </source>
</evidence>
<keyword evidence="4" id="KW-0472">Membrane</keyword>
<dbReference type="InterPro" id="IPR000184">
    <property type="entry name" value="Bac_surfAg_D15"/>
</dbReference>
<keyword evidence="3" id="KW-0812">Transmembrane</keyword>
<organism evidence="8 9">
    <name type="scientific">Terriglobus roseus</name>
    <dbReference type="NCBI Taxonomy" id="392734"/>
    <lineage>
        <taxon>Bacteria</taxon>
        <taxon>Pseudomonadati</taxon>
        <taxon>Acidobacteriota</taxon>
        <taxon>Terriglobia</taxon>
        <taxon>Terriglobales</taxon>
        <taxon>Acidobacteriaceae</taxon>
        <taxon>Terriglobus</taxon>
    </lineage>
</organism>
<feature type="domain" description="POTRA" evidence="7">
    <location>
        <begin position="637"/>
        <end position="711"/>
    </location>
</feature>
<proteinExistence type="predicted"/>
<dbReference type="PROSITE" id="PS51779">
    <property type="entry name" value="POTRA"/>
    <property type="match status" value="1"/>
</dbReference>
<dbReference type="GO" id="GO:0019867">
    <property type="term" value="C:outer membrane"/>
    <property type="evidence" value="ECO:0007669"/>
    <property type="project" value="InterPro"/>
</dbReference>
<dbReference type="PANTHER" id="PTHR12815:SF18">
    <property type="entry name" value="SORTING AND ASSEMBLY MACHINERY COMPONENT 50 HOMOLOG"/>
    <property type="match status" value="1"/>
</dbReference>
<reference evidence="8 9" key="1">
    <citation type="submission" date="2016-10" db="EMBL/GenBank/DDBJ databases">
        <authorList>
            <person name="de Groot N.N."/>
        </authorList>
    </citation>
    <scope>NUCLEOTIDE SEQUENCE [LARGE SCALE GENOMIC DNA]</scope>
    <source>
        <strain evidence="8 9">GAS232</strain>
    </source>
</reference>
<feature type="signal peptide" evidence="6">
    <location>
        <begin position="1"/>
        <end position="34"/>
    </location>
</feature>
<keyword evidence="9" id="KW-1185">Reference proteome</keyword>
<evidence type="ECO:0000256" key="4">
    <source>
        <dbReference type="ARBA" id="ARBA00023136"/>
    </source>
</evidence>
<keyword evidence="6" id="KW-0732">Signal</keyword>
<evidence type="ECO:0000259" key="7">
    <source>
        <dbReference type="PROSITE" id="PS51779"/>
    </source>
</evidence>
<protein>
    <submittedName>
        <fullName evidence="8">Beta-barrel assembly machine subunit BamA</fullName>
    </submittedName>
</protein>
<feature type="compositionally biased region" description="Low complexity" evidence="5">
    <location>
        <begin position="50"/>
        <end position="59"/>
    </location>
</feature>
<dbReference type="InterPro" id="IPR010827">
    <property type="entry name" value="BamA/TamA_POTRA"/>
</dbReference>
<feature type="compositionally biased region" description="Low complexity" evidence="5">
    <location>
        <begin position="78"/>
        <end position="100"/>
    </location>
</feature>
<evidence type="ECO:0000313" key="8">
    <source>
        <dbReference type="EMBL" id="SDE87854.1"/>
    </source>
</evidence>
<comment type="subcellular location">
    <subcellularLocation>
        <location evidence="1">Membrane</location>
    </subcellularLocation>
</comment>
<dbReference type="EMBL" id="LT629690">
    <property type="protein sequence ID" value="SDE87854.1"/>
    <property type="molecule type" value="Genomic_DNA"/>
</dbReference>
<dbReference type="InterPro" id="IPR039910">
    <property type="entry name" value="D15-like"/>
</dbReference>
<dbReference type="Pfam" id="PF01103">
    <property type="entry name" value="Omp85"/>
    <property type="match status" value="1"/>
</dbReference>
<evidence type="ECO:0000256" key="1">
    <source>
        <dbReference type="ARBA" id="ARBA00004370"/>
    </source>
</evidence>
<dbReference type="AlphaFoldDB" id="A0A1G7GIB1"/>
<feature type="compositionally biased region" description="Polar residues" evidence="5">
    <location>
        <begin position="38"/>
        <end position="49"/>
    </location>
</feature>
<dbReference type="InterPro" id="IPR034746">
    <property type="entry name" value="POTRA"/>
</dbReference>
<name>A0A1G7GIB1_9BACT</name>
<sequence>MLVKLWTGGIALRRKALCSAGLMVLSSAALTMYAQEPNGQPSSAATSGNQQQQPAAGAPQPVPGGGKTVQVVPGKTNAAGDVTSGTSTAGTTAGAAAQDAAQEQNAQAGKAADNAVAGVWALRGRKLHAIEFEGVEFGENDPLPQKELGLKAGDTISPDKVRTATRRLFLTGLYRDIEVRSIVNSDGSVTLLYVGTPRYFVGRVHIQGVHSERMTSLLEAASELQPGLPFTNSQVRTGEEGIRQTLAQNGYYAPVVHSATEHLPDGKQVDVFYLVDVGKQALVGNVTVNGDPGLSVDEFRKRSKLQEKNKTLFVFKTKNKVTRDTVGNGLTRLRKYYQKKDRLEAAIALEKSQYTADRQQLDYTFRAFQGPQVKVTIDGAKVSKSRQKKLLPIYEESAVDNDLLNEGAHNIREFLQRQGYFDAEVTPAVRGVPDTPTYAEDGTPLPPPSNLTETVTFHAVPGKKYKVIAVNVTGNKYFETDNIKERMQVVKADNYVRSGRFSPVLLSNDIDSITSLYMANGFTKVKITTNEKKSDEDKKIGSITVNLHIDEGSQQKFGNITLTGVDDARAEQMKALITAETNQPFALANVSNDRDNILQSYLSKGFDQAKVEVRQAVRKDDTTRTDITYLVTEGEQVNVDRVLISGVHHVRQKLVDDQTLLKPGDPLDESAIVEMQRRYYDLALFNEANVAVQNPEGLADRKNVLVQLTEAKRWDVTYGAGFEAQLSTPQPNCRAQQSIGNTTCSPEGKAGASFRVSADVSRINLFGTDQSLAFHVTYGLLERIATATWTTPKFLGRPNFSTQVSGGYSNVQNISTFKASTLQGLFRLTQKVPKADTFIYDFTYRRVSVDQNSLQVTANLIPLLSQPVRVGGPAFTWFHDTRAPLQLDAQKGMYLSFTDFLASGIFGSQTDFNKVDVTYSSYYTWGKKRKYTFARNTRFGVETTSGVNPNAGIEGCQGNLLNTNASCNSVPLPERLYAGGATSHRGFGINQAGPRDLTTGYPVGGSAVLINTLELRMPAPVLPLVGESVSFVLFHDMGNTFLHVGDVFPSIARFHQPNRDTCRQVSGFVTVGTCDFAYFSHAVGLGARYNTPIGPIRLDAAYNLNPPIYPIIDDYTQAVPTHHVGQSSHFQFFFSIGQSF</sequence>
<gene>
    <name evidence="8" type="ORF">SAMN05444167_0704</name>
</gene>
<dbReference type="Pfam" id="PF07244">
    <property type="entry name" value="POTRA"/>
    <property type="match status" value="4"/>
</dbReference>
<feature type="region of interest" description="Disordered" evidence="5">
    <location>
        <begin position="38"/>
        <end position="100"/>
    </location>
</feature>
<evidence type="ECO:0000256" key="5">
    <source>
        <dbReference type="SAM" id="MobiDB-lite"/>
    </source>
</evidence>
<evidence type="ECO:0000313" key="9">
    <source>
        <dbReference type="Proteomes" id="UP000182427"/>
    </source>
</evidence>
<evidence type="ECO:0000256" key="2">
    <source>
        <dbReference type="ARBA" id="ARBA00022452"/>
    </source>
</evidence>